<dbReference type="EMBL" id="PXZM01000007">
    <property type="protein sequence ID" value="PSJ98523.1"/>
    <property type="molecule type" value="Genomic_DNA"/>
</dbReference>
<dbReference type="RefSeq" id="WP_106837979.1">
    <property type="nucleotide sequence ID" value="NZ_JBCNIW010000041.1"/>
</dbReference>
<evidence type="ECO:0000313" key="2">
    <source>
        <dbReference type="Proteomes" id="UP000240419"/>
    </source>
</evidence>
<proteinExistence type="predicted"/>
<evidence type="ECO:0000313" key="1">
    <source>
        <dbReference type="EMBL" id="PSJ98523.1"/>
    </source>
</evidence>
<protein>
    <recommendedName>
        <fullName evidence="3">DUF3908 domain-containing protein</fullName>
    </recommendedName>
</protein>
<dbReference type="InterPro" id="IPR025020">
    <property type="entry name" value="DUF3908"/>
</dbReference>
<gene>
    <name evidence="1" type="ORF">C7R93_06160</name>
</gene>
<dbReference type="Pfam" id="PF13048">
    <property type="entry name" value="DUF3908"/>
    <property type="match status" value="1"/>
</dbReference>
<keyword evidence="2" id="KW-1185">Reference proteome</keyword>
<organism evidence="1 2">
    <name type="scientific">Brevibacillus fortis</name>
    <dbReference type="NCBI Taxonomy" id="2126352"/>
    <lineage>
        <taxon>Bacteria</taxon>
        <taxon>Bacillati</taxon>
        <taxon>Bacillota</taxon>
        <taxon>Bacilli</taxon>
        <taxon>Bacillales</taxon>
        <taxon>Paenibacillaceae</taxon>
        <taxon>Brevibacillus</taxon>
    </lineage>
</organism>
<name>A0A2P7VH05_9BACL</name>
<reference evidence="1 2" key="1">
    <citation type="submission" date="2018-03" db="EMBL/GenBank/DDBJ databases">
        <title>Brevisbacillus phylogenomics.</title>
        <authorList>
            <person name="Dunlap C."/>
        </authorList>
    </citation>
    <scope>NUCLEOTIDE SEQUENCE [LARGE SCALE GENOMIC DNA]</scope>
    <source>
        <strain evidence="1 2">NRRL NRS-1210</strain>
    </source>
</reference>
<comment type="caution">
    <text evidence="1">The sequence shown here is derived from an EMBL/GenBank/DDBJ whole genome shotgun (WGS) entry which is preliminary data.</text>
</comment>
<evidence type="ECO:0008006" key="3">
    <source>
        <dbReference type="Google" id="ProtNLM"/>
    </source>
</evidence>
<dbReference type="OrthoDB" id="2081658at2"/>
<dbReference type="AlphaFoldDB" id="A0A2P7VH05"/>
<dbReference type="Proteomes" id="UP000240419">
    <property type="component" value="Unassembled WGS sequence"/>
</dbReference>
<sequence length="141" mass="16603">MRLNFIEFTDYLRKVSFEGGSRLSFLANLLRKHVNQDNVLGFYPKNIFVEDKDVEVYVFEDNKVTIFLNTGSQVIIKVLKYEHLNRLELQYEKKDQMIINLEIRFTTGDEIVLNNALDANSNWSDKYEAEIQGIFTLLKKD</sequence>
<accession>A0A2P7VH05</accession>